<evidence type="ECO:0000256" key="1">
    <source>
        <dbReference type="SAM" id="MobiDB-lite"/>
    </source>
</evidence>
<proteinExistence type="predicted"/>
<protein>
    <submittedName>
        <fullName evidence="2">Uncharacterized protein</fullName>
    </submittedName>
</protein>
<sequence>MHSSSGRLSDQLPRTVSWLVFLTDRDCYWIGKLSKAVGREKGTAEGSYRLDWARSCYVGGETAHLFPLSGILRIRERDTGSWTERQIKNTERDRVRSILIGKKESIGRRADRSLKGKELRERQKDPNKDIRPDGRFKPPLVDASPSCSDATGSDPYTNGSRLGYREMVPESDGLIASVLMMRIRRQELSEVVNGCIVLERDTGNQDSDRVSAFCTGYGIEPSVDGSVMTGPRLVLDGGMVLLTGYGAVEPSMY</sequence>
<evidence type="ECO:0000313" key="3">
    <source>
        <dbReference type="Proteomes" id="UP000712281"/>
    </source>
</evidence>
<feature type="compositionally biased region" description="Basic and acidic residues" evidence="1">
    <location>
        <begin position="110"/>
        <end position="136"/>
    </location>
</feature>
<organism evidence="2 3">
    <name type="scientific">Brassica cretica</name>
    <name type="common">Mustard</name>
    <dbReference type="NCBI Taxonomy" id="69181"/>
    <lineage>
        <taxon>Eukaryota</taxon>
        <taxon>Viridiplantae</taxon>
        <taxon>Streptophyta</taxon>
        <taxon>Embryophyta</taxon>
        <taxon>Tracheophyta</taxon>
        <taxon>Spermatophyta</taxon>
        <taxon>Magnoliopsida</taxon>
        <taxon>eudicotyledons</taxon>
        <taxon>Gunneridae</taxon>
        <taxon>Pentapetalae</taxon>
        <taxon>rosids</taxon>
        <taxon>malvids</taxon>
        <taxon>Brassicales</taxon>
        <taxon>Brassicaceae</taxon>
        <taxon>Brassiceae</taxon>
        <taxon>Brassica</taxon>
    </lineage>
</organism>
<dbReference type="EMBL" id="QGKW02001660">
    <property type="protein sequence ID" value="KAF2577725.1"/>
    <property type="molecule type" value="Genomic_DNA"/>
</dbReference>
<comment type="caution">
    <text evidence="2">The sequence shown here is derived from an EMBL/GenBank/DDBJ whole genome shotgun (WGS) entry which is preliminary data.</text>
</comment>
<feature type="compositionally biased region" description="Polar residues" evidence="1">
    <location>
        <begin position="145"/>
        <end position="160"/>
    </location>
</feature>
<accession>A0A8S9J6R3</accession>
<reference evidence="2" key="1">
    <citation type="submission" date="2019-12" db="EMBL/GenBank/DDBJ databases">
        <title>Genome sequencing and annotation of Brassica cretica.</title>
        <authorList>
            <person name="Studholme D.J."/>
            <person name="Sarris P.F."/>
        </authorList>
    </citation>
    <scope>NUCLEOTIDE SEQUENCE</scope>
    <source>
        <strain evidence="2">PFS-001/15</strain>
        <tissue evidence="2">Leaf</tissue>
    </source>
</reference>
<gene>
    <name evidence="2" type="ORF">F2Q68_00005483</name>
</gene>
<dbReference type="Proteomes" id="UP000712281">
    <property type="component" value="Unassembled WGS sequence"/>
</dbReference>
<evidence type="ECO:0000313" key="2">
    <source>
        <dbReference type="EMBL" id="KAF2577725.1"/>
    </source>
</evidence>
<dbReference type="AlphaFoldDB" id="A0A8S9J6R3"/>
<feature type="region of interest" description="Disordered" evidence="1">
    <location>
        <begin position="110"/>
        <end position="163"/>
    </location>
</feature>
<name>A0A8S9J6R3_BRACR</name>